<feature type="compositionally biased region" description="Polar residues" evidence="2">
    <location>
        <begin position="591"/>
        <end position="606"/>
    </location>
</feature>
<proteinExistence type="predicted"/>
<reference evidence="5" key="1">
    <citation type="submission" date="2018-02" db="EMBL/GenBank/DDBJ databases">
        <title>Draft genome sequencing of Rhodococcus opacus KU647198.</title>
        <authorList>
            <person name="Zheng B.-X."/>
        </authorList>
    </citation>
    <scope>NUCLEOTIDE SEQUENCE [LARGE SCALE GENOMIC DNA]</scope>
    <source>
        <strain evidence="5">04-OD7</strain>
    </source>
</reference>
<feature type="compositionally biased region" description="Basic residues" evidence="2">
    <location>
        <begin position="529"/>
        <end position="547"/>
    </location>
</feature>
<keyword evidence="1" id="KW-0238">DNA-binding</keyword>
<feature type="compositionally biased region" description="Polar residues" evidence="2">
    <location>
        <begin position="571"/>
        <end position="584"/>
    </location>
</feature>
<dbReference type="Proteomes" id="UP000239290">
    <property type="component" value="Unassembled WGS sequence"/>
</dbReference>
<dbReference type="InterPro" id="IPR010095">
    <property type="entry name" value="Cas12f1-like_TNB"/>
</dbReference>
<protein>
    <submittedName>
        <fullName evidence="4">Transposase</fullName>
    </submittedName>
</protein>
<dbReference type="Pfam" id="PF07282">
    <property type="entry name" value="Cas12f1-like_TNB"/>
    <property type="match status" value="1"/>
</dbReference>
<sequence length="606" mass="65030">MTDAGLTALRRFSFTTRPYLAVDDATGEPIGLDDLDIRVGWLLELISGAETELISRLWQPATFDVLATGRDSHGRALPKHGHVAAARLGWTPRYPDSVYAPSRVTRVVTAQAMATLRTLAYRDTAIASLSARFDPETGRLSAPSGAAEYVPSGFARGVRRQLIARTRQIDDADSGAAQSARVRITDVQTPPRTSAMARLSAADRQLAHITVTDAVMTLTVTLPTTVAPTGRAQWRHVRLAAAIPPHLHRRPIREWHLPTLVLDHRGLLVRCAATEAVPAAGMTSGTTAVGVDWSPSTLGVAAVATETPDGLVSDYRGFTYDDRGLGIKLARLQTEGQLLHRKAARLRRLAATAPPEVRAHLDAKIAVLDGHRTAVGVKRGKINRELAFHFGRQVTDYAAAAGATVIAVEDLTTLETRGHGRVNNNRAAQSARRKAVDALTHTAAGVGVTVVSVPARGSSALCPGCNEPLTRPGGYHRAWCARCTVGGHRDHVAGVNLAKRALLGRGQAVRKRGDSPQIRVIEHAPVRHCRDKKSPTPRRPRHRRVRRSAPAATPRVGVNHPKTVPAPQASVWDTVQPATPQGVTGSREVHTSPTPATSVVGSMRSM</sequence>
<feature type="region of interest" description="Disordered" evidence="2">
    <location>
        <begin position="529"/>
        <end position="606"/>
    </location>
</feature>
<organism evidence="4 5">
    <name type="scientific">Rhodococcus opacus</name>
    <name type="common">Nocardia opaca</name>
    <dbReference type="NCBI Taxonomy" id="37919"/>
    <lineage>
        <taxon>Bacteria</taxon>
        <taxon>Bacillati</taxon>
        <taxon>Actinomycetota</taxon>
        <taxon>Actinomycetes</taxon>
        <taxon>Mycobacteriales</taxon>
        <taxon>Nocardiaceae</taxon>
        <taxon>Rhodococcus</taxon>
    </lineage>
</organism>
<name>A0A2S8IX55_RHOOP</name>
<dbReference type="GO" id="GO:0003677">
    <property type="term" value="F:DNA binding"/>
    <property type="evidence" value="ECO:0007669"/>
    <property type="project" value="UniProtKB-KW"/>
</dbReference>
<feature type="domain" description="Cas12f1-like TNB" evidence="3">
    <location>
        <begin position="436"/>
        <end position="497"/>
    </location>
</feature>
<dbReference type="EMBL" id="PUIO01000045">
    <property type="protein sequence ID" value="PQP19305.1"/>
    <property type="molecule type" value="Genomic_DNA"/>
</dbReference>
<comment type="caution">
    <text evidence="4">The sequence shown here is derived from an EMBL/GenBank/DDBJ whole genome shotgun (WGS) entry which is preliminary data.</text>
</comment>
<evidence type="ECO:0000256" key="1">
    <source>
        <dbReference type="ARBA" id="ARBA00023125"/>
    </source>
</evidence>
<evidence type="ECO:0000256" key="2">
    <source>
        <dbReference type="SAM" id="MobiDB-lite"/>
    </source>
</evidence>
<evidence type="ECO:0000313" key="4">
    <source>
        <dbReference type="EMBL" id="PQP19305.1"/>
    </source>
</evidence>
<evidence type="ECO:0000259" key="3">
    <source>
        <dbReference type="Pfam" id="PF07282"/>
    </source>
</evidence>
<accession>A0A2S8IX55</accession>
<dbReference type="AlphaFoldDB" id="A0A2S8IX55"/>
<dbReference type="RefSeq" id="WP_105420195.1">
    <property type="nucleotide sequence ID" value="NZ_PUIO01000045.1"/>
</dbReference>
<evidence type="ECO:0000313" key="5">
    <source>
        <dbReference type="Proteomes" id="UP000239290"/>
    </source>
</evidence>
<gene>
    <name evidence="4" type="ORF">C5613_30580</name>
</gene>